<dbReference type="EMBL" id="BEXD01000757">
    <property type="protein sequence ID" value="GBB89936.1"/>
    <property type="molecule type" value="Genomic_DNA"/>
</dbReference>
<reference evidence="1 2" key="1">
    <citation type="submission" date="2017-11" db="EMBL/GenBank/DDBJ databases">
        <title>The genome of Rhizophagus clarus HR1 reveals common genetic basis of auxotrophy among arbuscular mycorrhizal fungi.</title>
        <authorList>
            <person name="Kobayashi Y."/>
        </authorList>
    </citation>
    <scope>NUCLEOTIDE SEQUENCE [LARGE SCALE GENOMIC DNA]</scope>
    <source>
        <strain evidence="1 2">HR1</strain>
    </source>
</reference>
<sequence>MSCKVDLHVKRRIPFTCAFMLLASEDNANHSSYLLNSPPQQDIKHVGVCGSSANFPAKIFKEIRNVANITLKCLIIPNGPFKALSGNRITIIITVPRNGSVSTLQTAIQAKLSPPYNNILLDIRQIYYPGSVDEKRMQPQALISEGDPPADLCHVVASPIPPPSYN</sequence>
<comment type="caution">
    <text evidence="1">The sequence shown here is derived from an EMBL/GenBank/DDBJ whole genome shotgun (WGS) entry which is preliminary data.</text>
</comment>
<gene>
    <name evidence="1" type="ORF">RclHR1_01680007</name>
</gene>
<protein>
    <submittedName>
        <fullName evidence="1">Uncharacterized protein</fullName>
    </submittedName>
</protein>
<name>A0A2Z6RB35_9GLOM</name>
<keyword evidence="2" id="KW-1185">Reference proteome</keyword>
<evidence type="ECO:0000313" key="1">
    <source>
        <dbReference type="EMBL" id="GBB89936.1"/>
    </source>
</evidence>
<dbReference type="Proteomes" id="UP000247702">
    <property type="component" value="Unassembled WGS sequence"/>
</dbReference>
<dbReference type="AlphaFoldDB" id="A0A2Z6RB35"/>
<accession>A0A2Z6RB35</accession>
<evidence type="ECO:0000313" key="2">
    <source>
        <dbReference type="Proteomes" id="UP000247702"/>
    </source>
</evidence>
<organism evidence="1 2">
    <name type="scientific">Rhizophagus clarus</name>
    <dbReference type="NCBI Taxonomy" id="94130"/>
    <lineage>
        <taxon>Eukaryota</taxon>
        <taxon>Fungi</taxon>
        <taxon>Fungi incertae sedis</taxon>
        <taxon>Mucoromycota</taxon>
        <taxon>Glomeromycotina</taxon>
        <taxon>Glomeromycetes</taxon>
        <taxon>Glomerales</taxon>
        <taxon>Glomeraceae</taxon>
        <taxon>Rhizophagus</taxon>
    </lineage>
</organism>
<proteinExistence type="predicted"/>